<dbReference type="Proteomes" id="UP001249851">
    <property type="component" value="Unassembled WGS sequence"/>
</dbReference>
<dbReference type="InterPro" id="IPR011011">
    <property type="entry name" value="Znf_FYVE_PHD"/>
</dbReference>
<reference evidence="8" key="1">
    <citation type="journal article" date="2023" name="G3 (Bethesda)">
        <title>Whole genome assembly and annotation of the endangered Caribbean coral Acropora cervicornis.</title>
        <authorList>
            <person name="Selwyn J.D."/>
            <person name="Vollmer S.V."/>
        </authorList>
    </citation>
    <scope>NUCLEOTIDE SEQUENCE</scope>
    <source>
        <strain evidence="8">K2</strain>
    </source>
</reference>
<keyword evidence="9" id="KW-1185">Reference proteome</keyword>
<protein>
    <submittedName>
        <fullName evidence="8">Inhibitor of growth protein 2</fullName>
    </submittedName>
</protein>
<dbReference type="SUPFAM" id="SSF57903">
    <property type="entry name" value="FYVE/PHD zinc finger"/>
    <property type="match status" value="1"/>
</dbReference>
<comment type="similarity">
    <text evidence="2">Belongs to the ING family.</text>
</comment>
<dbReference type="SMART" id="SM00249">
    <property type="entry name" value="PHD"/>
    <property type="match status" value="1"/>
</dbReference>
<comment type="subcellular location">
    <subcellularLocation>
        <location evidence="1">Nucleus</location>
    </subcellularLocation>
</comment>
<gene>
    <name evidence="8" type="ORF">P5673_010151</name>
</gene>
<evidence type="ECO:0000259" key="7">
    <source>
        <dbReference type="SMART" id="SM00249"/>
    </source>
</evidence>
<name>A0AAD9V9G8_ACRCE</name>
<dbReference type="EMBL" id="JARQWQ010000018">
    <property type="protein sequence ID" value="KAK2565862.1"/>
    <property type="molecule type" value="Genomic_DNA"/>
</dbReference>
<evidence type="ECO:0000313" key="9">
    <source>
        <dbReference type="Proteomes" id="UP001249851"/>
    </source>
</evidence>
<keyword evidence="4" id="KW-0863">Zinc-finger</keyword>
<keyword evidence="3" id="KW-0479">Metal-binding</keyword>
<sequence length="152" mass="17342">MAAFDQEKEVLVEFGERRHVMCISEKGSLDVQTLLKEVKNVFSIQSRGCSYCIQKFDQDWNEWVDATDASSLVDRDKAEGHNGTQCEATPEIVQSPEVDVFCICQQEEFGAMIACYNPQCPVQWFKFSCVGITREPTGHWYCDEWQLKVGQG</sequence>
<feature type="domain" description="Zinc finger PHD-type" evidence="7">
    <location>
        <begin position="101"/>
        <end position="146"/>
    </location>
</feature>
<dbReference type="Gene3D" id="3.30.40.10">
    <property type="entry name" value="Zinc/RING finger domain, C3HC4 (zinc finger)"/>
    <property type="match status" value="1"/>
</dbReference>
<evidence type="ECO:0000256" key="2">
    <source>
        <dbReference type="ARBA" id="ARBA00010210"/>
    </source>
</evidence>
<evidence type="ECO:0000256" key="1">
    <source>
        <dbReference type="ARBA" id="ARBA00004123"/>
    </source>
</evidence>
<proteinExistence type="inferred from homology"/>
<dbReference type="InterPro" id="IPR013083">
    <property type="entry name" value="Znf_RING/FYVE/PHD"/>
</dbReference>
<dbReference type="PANTHER" id="PTHR10333">
    <property type="entry name" value="INHIBITOR OF GROWTH PROTEIN"/>
    <property type="match status" value="1"/>
</dbReference>
<keyword evidence="5" id="KW-0862">Zinc</keyword>
<dbReference type="AlphaFoldDB" id="A0AAD9V9G8"/>
<evidence type="ECO:0000256" key="4">
    <source>
        <dbReference type="ARBA" id="ARBA00022771"/>
    </source>
</evidence>
<dbReference type="InterPro" id="IPR001965">
    <property type="entry name" value="Znf_PHD"/>
</dbReference>
<dbReference type="GO" id="GO:0005634">
    <property type="term" value="C:nucleus"/>
    <property type="evidence" value="ECO:0007669"/>
    <property type="project" value="UniProtKB-SubCell"/>
</dbReference>
<evidence type="ECO:0000256" key="3">
    <source>
        <dbReference type="ARBA" id="ARBA00022723"/>
    </source>
</evidence>
<organism evidence="8 9">
    <name type="scientific">Acropora cervicornis</name>
    <name type="common">Staghorn coral</name>
    <dbReference type="NCBI Taxonomy" id="6130"/>
    <lineage>
        <taxon>Eukaryota</taxon>
        <taxon>Metazoa</taxon>
        <taxon>Cnidaria</taxon>
        <taxon>Anthozoa</taxon>
        <taxon>Hexacorallia</taxon>
        <taxon>Scleractinia</taxon>
        <taxon>Astrocoeniina</taxon>
        <taxon>Acroporidae</taxon>
        <taxon>Acropora</taxon>
    </lineage>
</organism>
<keyword evidence="6" id="KW-0539">Nucleus</keyword>
<comment type="caution">
    <text evidence="8">The sequence shown here is derived from an EMBL/GenBank/DDBJ whole genome shotgun (WGS) entry which is preliminary data.</text>
</comment>
<evidence type="ECO:0000256" key="5">
    <source>
        <dbReference type="ARBA" id="ARBA00022833"/>
    </source>
</evidence>
<evidence type="ECO:0000256" key="6">
    <source>
        <dbReference type="ARBA" id="ARBA00023242"/>
    </source>
</evidence>
<dbReference type="InterPro" id="IPR028651">
    <property type="entry name" value="ING_fam"/>
</dbReference>
<accession>A0AAD9V9G8</accession>
<reference evidence="8" key="2">
    <citation type="journal article" date="2023" name="Science">
        <title>Genomic signatures of disease resistance in endangered staghorn corals.</title>
        <authorList>
            <person name="Vollmer S.V."/>
            <person name="Selwyn J.D."/>
            <person name="Despard B.A."/>
            <person name="Roesel C.L."/>
        </authorList>
    </citation>
    <scope>NUCLEOTIDE SEQUENCE</scope>
    <source>
        <strain evidence="8">K2</strain>
    </source>
</reference>
<evidence type="ECO:0000313" key="8">
    <source>
        <dbReference type="EMBL" id="KAK2565862.1"/>
    </source>
</evidence>
<dbReference type="GO" id="GO:0008270">
    <property type="term" value="F:zinc ion binding"/>
    <property type="evidence" value="ECO:0007669"/>
    <property type="project" value="UniProtKB-KW"/>
</dbReference>